<dbReference type="Pfam" id="PF20052">
    <property type="entry name" value="GAP1-C"/>
    <property type="match status" value="1"/>
</dbReference>
<dbReference type="InterPro" id="IPR045401">
    <property type="entry name" value="GAP1-M"/>
</dbReference>
<proteinExistence type="predicted"/>
<evidence type="ECO:0000313" key="4">
    <source>
        <dbReference type="EMBL" id="MDX3698792.1"/>
    </source>
</evidence>
<evidence type="ECO:0000259" key="3">
    <source>
        <dbReference type="Pfam" id="PF20052"/>
    </source>
</evidence>
<evidence type="ECO:0000256" key="1">
    <source>
        <dbReference type="SAM" id="MobiDB-lite"/>
    </source>
</evidence>
<feature type="domain" description="GTPase-associated protein 1 middle" evidence="2">
    <location>
        <begin position="128"/>
        <end position="212"/>
    </location>
</feature>
<name>A0ABU4N9B5_9ACTN</name>
<sequence>MVMRELSYLLHRDPTTGADRLSPVTVVPDGVPEDLLEHVITAAHPASPVTGPALSYTRLPHPDGGDLLCSACPDGTASGLRIDARYTVGDPGRDWPRWPVDAWRPYTEGAEEDDPFAVADRCWGTERLAEFARRHADRVSPFLTDVRGLFESPAGRQIVVAEHDQETVACWIALACASLPTAYARSLTFTTRTADPAGAPQQILGIGPETEAVFDRCDDLTRTHLFRVHDGLGGPGSPSRVDPWAALTAWLWCRGLLPRTAGDGASRGEAPVAVPDGSSPSTARTAPSVADAFALLPLVRRALTRRDLSWDALADLPDDVLSEIVAALAAVAEHDPLDTEDAVLTLTRACEEIGGRRRDAAQPLALALARRRLRGAGPHDVEPTLETCADLPLDGEARSALRAEYGPRPEQALRGLLNRPFDTWEVPLRALLRSGDDRGPVVEKAVNVLARALSSADQRQARADAVALLEALDHGVFTGRVLERIAQEARGHRIRALGDLAASDHGSWLRAHADGAPLVVRLAVEVAAVSAGPPYPQGADLLVRVAERLPGGRVSDAETLRILWELVWPAGQPPREEQSRVTQVCSADLIVEAGWEVRLTHWLKHPGEITRELFDFARASLRFKRLGPSEQAIAELLALAQDMAHGRKPVGPAVERVRVLEQETGPMDVKLLDGIEQLIAQGFARTDPVRLFDSPDAIRYLVAGGMGLHRHYHRAVIDETRRQGGVLTPNALTPQRLARLFAIWWISQEGTENGWEKTGDALLDEVVGPLLPRLDDRFLNEVATFLPRDANRRWVADWNGWLSRRTGTGYT</sequence>
<protein>
    <submittedName>
        <fullName evidence="4">GTPase-associated protein 1-related protein</fullName>
    </submittedName>
</protein>
<reference evidence="4 5" key="1">
    <citation type="journal article" date="2023" name="Microb. Genom.">
        <title>Mesoterricola silvestris gen. nov., sp. nov., Mesoterricola sediminis sp. nov., Geothrix oryzae sp. nov., Geothrix edaphica sp. nov., Geothrix rubra sp. nov., and Geothrix limicola sp. nov., six novel members of Acidobacteriota isolated from soils.</title>
        <authorList>
            <person name="Weisberg A.J."/>
            <person name="Pearce E."/>
            <person name="Kramer C.G."/>
            <person name="Chang J.H."/>
            <person name="Clarke C.R."/>
        </authorList>
    </citation>
    <scope>NUCLEOTIDE SEQUENCE [LARGE SCALE GENOMIC DNA]</scope>
    <source>
        <strain evidence="4 5">ID09-01A</strain>
    </source>
</reference>
<feature type="region of interest" description="Disordered" evidence="1">
    <location>
        <begin position="263"/>
        <end position="285"/>
    </location>
</feature>
<dbReference type="Proteomes" id="UP001271274">
    <property type="component" value="Unassembled WGS sequence"/>
</dbReference>
<evidence type="ECO:0000313" key="5">
    <source>
        <dbReference type="Proteomes" id="UP001271274"/>
    </source>
</evidence>
<dbReference type="RefSeq" id="WP_319061548.1">
    <property type="nucleotide sequence ID" value="NZ_JARAYT010000001.1"/>
</dbReference>
<gene>
    <name evidence="4" type="ORF">PV662_03285</name>
</gene>
<organism evidence="4 5">
    <name type="scientific">Streptomyces europaeiscabiei</name>
    <dbReference type="NCBI Taxonomy" id="146819"/>
    <lineage>
        <taxon>Bacteria</taxon>
        <taxon>Bacillati</taxon>
        <taxon>Actinomycetota</taxon>
        <taxon>Actinomycetes</taxon>
        <taxon>Kitasatosporales</taxon>
        <taxon>Streptomycetaceae</taxon>
        <taxon>Streptomyces</taxon>
    </lineage>
</organism>
<accession>A0ABU4N9B5</accession>
<dbReference type="InterPro" id="IPR049532">
    <property type="entry name" value="GAP1-like_C"/>
</dbReference>
<dbReference type="Pfam" id="PF20014">
    <property type="entry name" value="GAP1-M"/>
    <property type="match status" value="1"/>
</dbReference>
<keyword evidence="5" id="KW-1185">Reference proteome</keyword>
<evidence type="ECO:0000259" key="2">
    <source>
        <dbReference type="Pfam" id="PF20014"/>
    </source>
</evidence>
<feature type="domain" description="GTPase-associated protein 1-like C-terminal" evidence="3">
    <location>
        <begin position="288"/>
        <end position="798"/>
    </location>
</feature>
<dbReference type="EMBL" id="JARAYU010000001">
    <property type="protein sequence ID" value="MDX3698792.1"/>
    <property type="molecule type" value="Genomic_DNA"/>
</dbReference>
<comment type="caution">
    <text evidence="4">The sequence shown here is derived from an EMBL/GenBank/DDBJ whole genome shotgun (WGS) entry which is preliminary data.</text>
</comment>